<evidence type="ECO:0000256" key="3">
    <source>
        <dbReference type="ARBA" id="ARBA00023163"/>
    </source>
</evidence>
<dbReference type="Gene3D" id="1.10.357.10">
    <property type="entry name" value="Tetracycline Repressor, domain 2"/>
    <property type="match status" value="1"/>
</dbReference>
<reference evidence="6 7" key="1">
    <citation type="submission" date="2019-07" db="EMBL/GenBank/DDBJ databases">
        <title>Whole genome shotgun sequence of Rhodospirillum oryzae NBRC 107573.</title>
        <authorList>
            <person name="Hosoyama A."/>
            <person name="Uohara A."/>
            <person name="Ohji S."/>
            <person name="Ichikawa N."/>
        </authorList>
    </citation>
    <scope>NUCLEOTIDE SEQUENCE [LARGE SCALE GENOMIC DNA]</scope>
    <source>
        <strain evidence="6 7">NBRC 107573</strain>
    </source>
</reference>
<dbReference type="AlphaFoldDB" id="A0A512H9G2"/>
<dbReference type="GO" id="GO:0000976">
    <property type="term" value="F:transcription cis-regulatory region binding"/>
    <property type="evidence" value="ECO:0007669"/>
    <property type="project" value="TreeGrafter"/>
</dbReference>
<evidence type="ECO:0000259" key="5">
    <source>
        <dbReference type="PROSITE" id="PS50977"/>
    </source>
</evidence>
<dbReference type="PROSITE" id="PS50977">
    <property type="entry name" value="HTH_TETR_2"/>
    <property type="match status" value="1"/>
</dbReference>
<evidence type="ECO:0000256" key="2">
    <source>
        <dbReference type="ARBA" id="ARBA00023125"/>
    </source>
</evidence>
<keyword evidence="3" id="KW-0804">Transcription</keyword>
<organism evidence="6 7">
    <name type="scientific">Pararhodospirillum oryzae</name>
    <dbReference type="NCBI Taxonomy" id="478448"/>
    <lineage>
        <taxon>Bacteria</taxon>
        <taxon>Pseudomonadati</taxon>
        <taxon>Pseudomonadota</taxon>
        <taxon>Alphaproteobacteria</taxon>
        <taxon>Rhodospirillales</taxon>
        <taxon>Rhodospirillaceae</taxon>
        <taxon>Pararhodospirillum</taxon>
    </lineage>
</organism>
<comment type="caution">
    <text evidence="6">The sequence shown here is derived from an EMBL/GenBank/DDBJ whole genome shotgun (WGS) entry which is preliminary data.</text>
</comment>
<dbReference type="PANTHER" id="PTHR30055:SF234">
    <property type="entry name" value="HTH-TYPE TRANSCRIPTIONAL REGULATOR BETI"/>
    <property type="match status" value="1"/>
</dbReference>
<proteinExistence type="predicted"/>
<protein>
    <submittedName>
        <fullName evidence="6">TetR family transcriptional regulator</fullName>
    </submittedName>
</protein>
<dbReference type="GO" id="GO:0003700">
    <property type="term" value="F:DNA-binding transcription factor activity"/>
    <property type="evidence" value="ECO:0007669"/>
    <property type="project" value="TreeGrafter"/>
</dbReference>
<feature type="DNA-binding region" description="H-T-H motif" evidence="4">
    <location>
        <begin position="24"/>
        <end position="43"/>
    </location>
</feature>
<dbReference type="Proteomes" id="UP000321567">
    <property type="component" value="Unassembled WGS sequence"/>
</dbReference>
<dbReference type="SUPFAM" id="SSF46689">
    <property type="entry name" value="Homeodomain-like"/>
    <property type="match status" value="1"/>
</dbReference>
<dbReference type="OrthoDB" id="2356263at2"/>
<evidence type="ECO:0000313" key="6">
    <source>
        <dbReference type="EMBL" id="GEO82094.1"/>
    </source>
</evidence>
<dbReference type="InterPro" id="IPR023772">
    <property type="entry name" value="DNA-bd_HTH_TetR-type_CS"/>
</dbReference>
<accession>A0A512H9G2</accession>
<dbReference type="PANTHER" id="PTHR30055">
    <property type="entry name" value="HTH-TYPE TRANSCRIPTIONAL REGULATOR RUTR"/>
    <property type="match status" value="1"/>
</dbReference>
<dbReference type="PRINTS" id="PR00455">
    <property type="entry name" value="HTHTETR"/>
</dbReference>
<dbReference type="EMBL" id="BJZO01000060">
    <property type="protein sequence ID" value="GEO82094.1"/>
    <property type="molecule type" value="Genomic_DNA"/>
</dbReference>
<dbReference type="InterPro" id="IPR050109">
    <property type="entry name" value="HTH-type_TetR-like_transc_reg"/>
</dbReference>
<dbReference type="InterPro" id="IPR001647">
    <property type="entry name" value="HTH_TetR"/>
</dbReference>
<keyword evidence="7" id="KW-1185">Reference proteome</keyword>
<keyword evidence="2 4" id="KW-0238">DNA-binding</keyword>
<feature type="domain" description="HTH tetR-type" evidence="5">
    <location>
        <begin position="1"/>
        <end position="61"/>
    </location>
</feature>
<dbReference type="Pfam" id="PF00440">
    <property type="entry name" value="TetR_N"/>
    <property type="match status" value="1"/>
</dbReference>
<dbReference type="InterPro" id="IPR009057">
    <property type="entry name" value="Homeodomain-like_sf"/>
</dbReference>
<gene>
    <name evidence="6" type="ORF">ROR02_22250</name>
</gene>
<evidence type="ECO:0000256" key="1">
    <source>
        <dbReference type="ARBA" id="ARBA00023015"/>
    </source>
</evidence>
<dbReference type="PROSITE" id="PS01081">
    <property type="entry name" value="HTH_TETR_1"/>
    <property type="match status" value="1"/>
</dbReference>
<evidence type="ECO:0000313" key="7">
    <source>
        <dbReference type="Proteomes" id="UP000321567"/>
    </source>
</evidence>
<sequence>MTTKERLLEAAVIEFSEKGYHGATIQAIVYRAGANQAAVNYHFGNKAKLYEAVMRHAMARLIRLRDDPLPGWLETPDPVEALVRDLLSETVMPAGERALLHRLFAWEHLASSGVPGVDPRALMDGHFHAVAALLARETGARADDPEAERDAVWVIGQCAAFSRHSMLRQHARALETSDETAFFEESVAWLLTRVRAGLALSRAGIEQQAGLSRSPKVAACS</sequence>
<name>A0A512H9G2_9PROT</name>
<evidence type="ECO:0000256" key="4">
    <source>
        <dbReference type="PROSITE-ProRule" id="PRU00335"/>
    </source>
</evidence>
<keyword evidence="1" id="KW-0805">Transcription regulation</keyword>
<dbReference type="RefSeq" id="WP_147164106.1">
    <property type="nucleotide sequence ID" value="NZ_BJZO01000060.1"/>
</dbReference>